<organism evidence="1 2">
    <name type="scientific">Fusarium torulosum</name>
    <dbReference type="NCBI Taxonomy" id="33205"/>
    <lineage>
        <taxon>Eukaryota</taxon>
        <taxon>Fungi</taxon>
        <taxon>Dikarya</taxon>
        <taxon>Ascomycota</taxon>
        <taxon>Pezizomycotina</taxon>
        <taxon>Sordariomycetes</taxon>
        <taxon>Hypocreomycetidae</taxon>
        <taxon>Hypocreales</taxon>
        <taxon>Nectriaceae</taxon>
        <taxon>Fusarium</taxon>
    </lineage>
</organism>
<comment type="caution">
    <text evidence="1">The sequence shown here is derived from an EMBL/GenBank/DDBJ whole genome shotgun (WGS) entry which is preliminary data.</text>
</comment>
<accession>A0AAE8MFS2</accession>
<protein>
    <submittedName>
        <fullName evidence="1">Uncharacterized protein</fullName>
    </submittedName>
</protein>
<keyword evidence="2" id="KW-1185">Reference proteome</keyword>
<sequence>MSSRHSAVAKSDVTSSKKAAGVGRNVLEAVVLEGNSQVERSRTVGWDKGLAIRKR</sequence>
<name>A0AAE8MFS2_9HYPO</name>
<evidence type="ECO:0000313" key="2">
    <source>
        <dbReference type="Proteomes" id="UP001187734"/>
    </source>
</evidence>
<evidence type="ECO:0000313" key="1">
    <source>
        <dbReference type="EMBL" id="SPJ82546.1"/>
    </source>
</evidence>
<gene>
    <name evidence="1" type="ORF">FTOL_09951</name>
</gene>
<reference evidence="1" key="1">
    <citation type="submission" date="2018-03" db="EMBL/GenBank/DDBJ databases">
        <authorList>
            <person name="Guldener U."/>
        </authorList>
    </citation>
    <scope>NUCLEOTIDE SEQUENCE</scope>
</reference>
<dbReference type="AlphaFoldDB" id="A0AAE8MFS2"/>
<dbReference type="Proteomes" id="UP001187734">
    <property type="component" value="Unassembled WGS sequence"/>
</dbReference>
<proteinExistence type="predicted"/>
<dbReference type="EMBL" id="ONZP01000367">
    <property type="protein sequence ID" value="SPJ82546.1"/>
    <property type="molecule type" value="Genomic_DNA"/>
</dbReference>